<dbReference type="Pfam" id="PF02518">
    <property type="entry name" value="HATPase_c"/>
    <property type="match status" value="1"/>
</dbReference>
<evidence type="ECO:0000256" key="1">
    <source>
        <dbReference type="ARBA" id="ARBA00000085"/>
    </source>
</evidence>
<dbReference type="PRINTS" id="PR00344">
    <property type="entry name" value="BCTRLSENSOR"/>
</dbReference>
<keyword evidence="7" id="KW-1133">Transmembrane helix</keyword>
<organism evidence="9 10">
    <name type="scientific">Candidatus Phycosocius spiralis</name>
    <dbReference type="NCBI Taxonomy" id="2815099"/>
    <lineage>
        <taxon>Bacteria</taxon>
        <taxon>Pseudomonadati</taxon>
        <taxon>Pseudomonadota</taxon>
        <taxon>Alphaproteobacteria</taxon>
        <taxon>Caulobacterales</taxon>
        <taxon>Caulobacterales incertae sedis</taxon>
        <taxon>Candidatus Phycosocius</taxon>
    </lineage>
</organism>
<proteinExistence type="predicted"/>
<dbReference type="PROSITE" id="PS50109">
    <property type="entry name" value="HIS_KIN"/>
    <property type="match status" value="1"/>
</dbReference>
<dbReference type="InterPro" id="IPR036097">
    <property type="entry name" value="HisK_dim/P_sf"/>
</dbReference>
<dbReference type="SUPFAM" id="SSF47384">
    <property type="entry name" value="Homodimeric domain of signal transducing histidine kinase"/>
    <property type="match status" value="1"/>
</dbReference>
<evidence type="ECO:0000256" key="6">
    <source>
        <dbReference type="ARBA" id="ARBA00023012"/>
    </source>
</evidence>
<feature type="transmembrane region" description="Helical" evidence="7">
    <location>
        <begin position="42"/>
        <end position="62"/>
    </location>
</feature>
<dbReference type="InterPro" id="IPR004358">
    <property type="entry name" value="Sig_transdc_His_kin-like_C"/>
</dbReference>
<keyword evidence="7" id="KW-0472">Membrane</keyword>
<keyword evidence="4" id="KW-0808">Transferase</keyword>
<dbReference type="InterPro" id="IPR003661">
    <property type="entry name" value="HisK_dim/P_dom"/>
</dbReference>
<evidence type="ECO:0000256" key="3">
    <source>
        <dbReference type="ARBA" id="ARBA00022553"/>
    </source>
</evidence>
<feature type="transmembrane region" description="Helical" evidence="7">
    <location>
        <begin position="20"/>
        <end position="36"/>
    </location>
</feature>
<gene>
    <name evidence="9" type="ORF">PsB1_1119</name>
</gene>
<evidence type="ECO:0000256" key="7">
    <source>
        <dbReference type="SAM" id="Phobius"/>
    </source>
</evidence>
<protein>
    <recommendedName>
        <fullName evidence="2">histidine kinase</fullName>
        <ecNumber evidence="2">2.7.13.3</ecNumber>
    </recommendedName>
</protein>
<dbReference type="PANTHER" id="PTHR43711:SF26">
    <property type="entry name" value="SENSOR HISTIDINE KINASE RCSC"/>
    <property type="match status" value="1"/>
</dbReference>
<dbReference type="SUPFAM" id="SSF55874">
    <property type="entry name" value="ATPase domain of HSP90 chaperone/DNA topoisomerase II/histidine kinase"/>
    <property type="match status" value="1"/>
</dbReference>
<evidence type="ECO:0000256" key="5">
    <source>
        <dbReference type="ARBA" id="ARBA00022777"/>
    </source>
</evidence>
<feature type="domain" description="Histidine kinase" evidence="8">
    <location>
        <begin position="232"/>
        <end position="476"/>
    </location>
</feature>
<keyword evidence="10" id="KW-1185">Reference proteome</keyword>
<reference evidence="9" key="2">
    <citation type="journal article" date="2023" name="ISME Commun">
        <title>Characterization of a bloom-associated alphaproteobacterial lineage, 'Candidatus Phycosocius': insights into freshwater algal-bacterial interactions.</title>
        <authorList>
            <person name="Tanabe Y."/>
            <person name="Yamaguchi H."/>
            <person name="Yoshida M."/>
            <person name="Kai A."/>
            <person name="Okazaki Y."/>
        </authorList>
    </citation>
    <scope>NUCLEOTIDE SEQUENCE</scope>
    <source>
        <strain evidence="9">BOTRYCO-1</strain>
    </source>
</reference>
<dbReference type="Pfam" id="PF00512">
    <property type="entry name" value="HisKA"/>
    <property type="match status" value="1"/>
</dbReference>
<sequence>MPARPPRFQRLLFSNWPKLLAILFLMSIAFGLIYTVSPHLDYALWLAGGAGICLAIGYWVGISQPATTADKKRSYEEIAREIDSQEGAVIDDNPQGNPSLMTMASKGRPDHEAIRFARAAIEATPNPVLIVDGSGRLAGTNQAARKRFSIDPNQVRFSAIIRRPNMIDAVDDVFASGIARSLSLESRVPIDRYEKVFIAPFEADQQRFVLISIQDETEARMSERMRADFLANASHELRTPLAGIIGFIETLRGPAKDDGEARERFLEIMHLQADRMSRLISDLLSLSRIELNEHVTPTARSDFGAAIQEIVESLPPSKQKRIKVIAPQKPLWIIGDWDEIQQIVTNLIDNALKYGGDDGIVRIVVSGWQDRETALRLAMREWQGGARLPLTTPEVEHDLLYCTLRVEDQGPGIARQHLPRLSERFYRIEETATGKSGTGLGLAIVKHIVNRHRGGLVVESVLGKGTAFSVYLPHPAELGSNWSDEAALQQDLGTP</sequence>
<evidence type="ECO:0000256" key="2">
    <source>
        <dbReference type="ARBA" id="ARBA00012438"/>
    </source>
</evidence>
<keyword evidence="7" id="KW-0812">Transmembrane</keyword>
<dbReference type="InterPro" id="IPR036890">
    <property type="entry name" value="HATPase_C_sf"/>
</dbReference>
<keyword evidence="3" id="KW-0597">Phosphoprotein</keyword>
<evidence type="ECO:0000256" key="4">
    <source>
        <dbReference type="ARBA" id="ARBA00022679"/>
    </source>
</evidence>
<reference evidence="9" key="1">
    <citation type="submission" date="2021-05" db="EMBL/GenBank/DDBJ databases">
        <authorList>
            <person name="Tanabe Y."/>
        </authorList>
    </citation>
    <scope>NUCLEOTIDE SEQUENCE</scope>
    <source>
        <strain evidence="9">BOTRYCO-1</strain>
    </source>
</reference>
<dbReference type="EC" id="2.7.13.3" evidence="2"/>
<dbReference type="InterPro" id="IPR005467">
    <property type="entry name" value="His_kinase_dom"/>
</dbReference>
<keyword evidence="6" id="KW-0902">Two-component regulatory system</keyword>
<comment type="caution">
    <text evidence="9">The sequence shown here is derived from an EMBL/GenBank/DDBJ whole genome shotgun (WGS) entry which is preliminary data.</text>
</comment>
<dbReference type="Gene3D" id="1.10.287.130">
    <property type="match status" value="1"/>
</dbReference>
<comment type="catalytic activity">
    <reaction evidence="1">
        <text>ATP + protein L-histidine = ADP + protein N-phospho-L-histidine.</text>
        <dbReference type="EC" id="2.7.13.3"/>
    </reaction>
</comment>
<dbReference type="CDD" id="cd00082">
    <property type="entry name" value="HisKA"/>
    <property type="match status" value="1"/>
</dbReference>
<dbReference type="Proteomes" id="UP001161064">
    <property type="component" value="Unassembled WGS sequence"/>
</dbReference>
<dbReference type="InterPro" id="IPR050736">
    <property type="entry name" value="Sensor_HK_Regulatory"/>
</dbReference>
<accession>A0ABQ4PVL0</accession>
<dbReference type="PANTHER" id="PTHR43711">
    <property type="entry name" value="TWO-COMPONENT HISTIDINE KINASE"/>
    <property type="match status" value="1"/>
</dbReference>
<dbReference type="EMBL" id="BPFZ01000005">
    <property type="protein sequence ID" value="GIU66965.1"/>
    <property type="molecule type" value="Genomic_DNA"/>
</dbReference>
<keyword evidence="5" id="KW-0418">Kinase</keyword>
<dbReference type="SMART" id="SM00387">
    <property type="entry name" value="HATPase_c"/>
    <property type="match status" value="1"/>
</dbReference>
<evidence type="ECO:0000259" key="8">
    <source>
        <dbReference type="PROSITE" id="PS50109"/>
    </source>
</evidence>
<evidence type="ECO:0000313" key="9">
    <source>
        <dbReference type="EMBL" id="GIU66965.1"/>
    </source>
</evidence>
<dbReference type="CDD" id="cd00075">
    <property type="entry name" value="HATPase"/>
    <property type="match status" value="1"/>
</dbReference>
<evidence type="ECO:0000313" key="10">
    <source>
        <dbReference type="Proteomes" id="UP001161064"/>
    </source>
</evidence>
<dbReference type="Gene3D" id="3.30.565.10">
    <property type="entry name" value="Histidine kinase-like ATPase, C-terminal domain"/>
    <property type="match status" value="1"/>
</dbReference>
<dbReference type="SMART" id="SM00388">
    <property type="entry name" value="HisKA"/>
    <property type="match status" value="1"/>
</dbReference>
<dbReference type="InterPro" id="IPR003594">
    <property type="entry name" value="HATPase_dom"/>
</dbReference>
<name>A0ABQ4PVL0_9PROT</name>